<reference evidence="1 2" key="1">
    <citation type="submission" date="2017-12" db="EMBL/GenBank/DDBJ databases">
        <title>High-resolution comparative analysis of great ape genomes.</title>
        <authorList>
            <person name="Pollen A."/>
            <person name="Hastie A."/>
            <person name="Hormozdiari F."/>
            <person name="Dougherty M."/>
            <person name="Liu R."/>
            <person name="Chaisson M."/>
            <person name="Hoppe E."/>
            <person name="Hill C."/>
            <person name="Pang A."/>
            <person name="Hillier L."/>
            <person name="Baker C."/>
            <person name="Armstrong J."/>
            <person name="Shendure J."/>
            <person name="Paten B."/>
            <person name="Wilson R."/>
            <person name="Chao H."/>
            <person name="Schneider V."/>
            <person name="Ventura M."/>
            <person name="Kronenberg Z."/>
            <person name="Murali S."/>
            <person name="Gordon D."/>
            <person name="Cantsilieris S."/>
            <person name="Munson K."/>
            <person name="Nelson B."/>
            <person name="Raja A."/>
            <person name="Underwood J."/>
            <person name="Diekhans M."/>
            <person name="Fiddes I."/>
            <person name="Haussler D."/>
            <person name="Eichler E."/>
        </authorList>
    </citation>
    <scope>NUCLEOTIDE SEQUENCE [LARGE SCALE GENOMIC DNA]</scope>
    <source>
        <strain evidence="1">Yerkes chimp pedigree #C0471</strain>
    </source>
</reference>
<sequence>FRAKEYESLMETKNSGSDSPYKAKLQRLAKDLLKQLQVQDSGSWANNKVCALDRTLGEITRILEKEVYTVWKAMHISTRQDIHKCSMAALFIITTYGK</sequence>
<proteinExistence type="predicted"/>
<dbReference type="Proteomes" id="UP000236370">
    <property type="component" value="Unassembled WGS sequence"/>
</dbReference>
<comment type="caution">
    <text evidence="1">The sequence shown here is derived from an EMBL/GenBank/DDBJ whole genome shotgun (WGS) entry which is preliminary data.</text>
</comment>
<organism evidence="1 2">
    <name type="scientific">Pan troglodytes</name>
    <name type="common">Chimpanzee</name>
    <dbReference type="NCBI Taxonomy" id="9598"/>
    <lineage>
        <taxon>Eukaryota</taxon>
        <taxon>Metazoa</taxon>
        <taxon>Chordata</taxon>
        <taxon>Craniata</taxon>
        <taxon>Vertebrata</taxon>
        <taxon>Euteleostomi</taxon>
        <taxon>Mammalia</taxon>
        <taxon>Eutheria</taxon>
        <taxon>Euarchontoglires</taxon>
        <taxon>Primates</taxon>
        <taxon>Haplorrhini</taxon>
        <taxon>Catarrhini</taxon>
        <taxon>Hominidae</taxon>
        <taxon>Pan</taxon>
    </lineage>
</organism>
<evidence type="ECO:0000313" key="1">
    <source>
        <dbReference type="EMBL" id="PNI37959.1"/>
    </source>
</evidence>
<dbReference type="AlphaFoldDB" id="A0A2J8KSG5"/>
<protein>
    <submittedName>
        <fullName evidence="1">SCAPER isoform 10</fullName>
    </submittedName>
</protein>
<feature type="non-terminal residue" evidence="1">
    <location>
        <position position="1"/>
    </location>
</feature>
<accession>A0A2J8KSG5</accession>
<gene>
    <name evidence="1" type="ORF">CK820_G0036689</name>
</gene>
<dbReference type="EMBL" id="NBAG03000345">
    <property type="protein sequence ID" value="PNI37959.1"/>
    <property type="molecule type" value="Genomic_DNA"/>
</dbReference>
<evidence type="ECO:0000313" key="2">
    <source>
        <dbReference type="Proteomes" id="UP000236370"/>
    </source>
</evidence>
<name>A0A2J8KSG5_PANTR</name>